<evidence type="ECO:0000256" key="5">
    <source>
        <dbReference type="ARBA" id="ARBA00022840"/>
    </source>
</evidence>
<comment type="caution">
    <text evidence="10">The sequence shown here is derived from an EMBL/GenBank/DDBJ whole genome shotgun (WGS) entry which is preliminary data.</text>
</comment>
<dbReference type="PANTHER" id="PTHR43033:SF1">
    <property type="entry name" value="TRNA(ILE)-LYSIDINE SYNTHASE-RELATED"/>
    <property type="match status" value="1"/>
</dbReference>
<dbReference type="SUPFAM" id="SSF52402">
    <property type="entry name" value="Adenine nucleotide alpha hydrolases-like"/>
    <property type="match status" value="1"/>
</dbReference>
<evidence type="ECO:0000256" key="4">
    <source>
        <dbReference type="ARBA" id="ARBA00022741"/>
    </source>
</evidence>
<dbReference type="CDD" id="cd01992">
    <property type="entry name" value="TilS_N"/>
    <property type="match status" value="1"/>
</dbReference>
<comment type="catalytic activity">
    <reaction evidence="6 7">
        <text>cytidine(34) in tRNA(Ile2) + L-lysine + ATP = lysidine(34) in tRNA(Ile2) + AMP + diphosphate + H(+)</text>
        <dbReference type="Rhea" id="RHEA:43744"/>
        <dbReference type="Rhea" id="RHEA-COMP:10625"/>
        <dbReference type="Rhea" id="RHEA-COMP:10670"/>
        <dbReference type="ChEBI" id="CHEBI:15378"/>
        <dbReference type="ChEBI" id="CHEBI:30616"/>
        <dbReference type="ChEBI" id="CHEBI:32551"/>
        <dbReference type="ChEBI" id="CHEBI:33019"/>
        <dbReference type="ChEBI" id="CHEBI:82748"/>
        <dbReference type="ChEBI" id="CHEBI:83665"/>
        <dbReference type="ChEBI" id="CHEBI:456215"/>
        <dbReference type="EC" id="6.3.4.19"/>
    </reaction>
</comment>
<evidence type="ECO:0000259" key="9">
    <source>
        <dbReference type="Pfam" id="PF09179"/>
    </source>
</evidence>
<dbReference type="InterPro" id="IPR015262">
    <property type="entry name" value="tRNA_Ile_lys_synt_subst-bd"/>
</dbReference>
<dbReference type="SUPFAM" id="SSF82829">
    <property type="entry name" value="MesJ substrate recognition domain-like"/>
    <property type="match status" value="1"/>
</dbReference>
<dbReference type="PANTHER" id="PTHR43033">
    <property type="entry name" value="TRNA(ILE)-LYSIDINE SYNTHASE-RELATED"/>
    <property type="match status" value="1"/>
</dbReference>
<dbReference type="Gene3D" id="3.40.50.620">
    <property type="entry name" value="HUPs"/>
    <property type="match status" value="1"/>
</dbReference>
<keyword evidence="4" id="KW-0547">Nucleotide-binding</keyword>
<dbReference type="HAMAP" id="MF_01161">
    <property type="entry name" value="tRNA_Ile_lys_synt"/>
    <property type="match status" value="1"/>
</dbReference>
<comment type="function">
    <text evidence="7">Ligates lysine onto the cytidine present at position 34 of the AUA codon-specific tRNA(Ile) that contains the anticodon CAU, in an ATP-dependent manner. Cytidine is converted to lysidine, thus changing the amino acid specificity of the tRNA from methionine to isoleucine.</text>
</comment>
<keyword evidence="5" id="KW-0067">ATP-binding</keyword>
<organism evidence="10 11">
    <name type="scientific">Aliidiomarina iranensis</name>
    <dbReference type="NCBI Taxonomy" id="1434071"/>
    <lineage>
        <taxon>Bacteria</taxon>
        <taxon>Pseudomonadati</taxon>
        <taxon>Pseudomonadota</taxon>
        <taxon>Gammaproteobacteria</taxon>
        <taxon>Alteromonadales</taxon>
        <taxon>Idiomarinaceae</taxon>
        <taxon>Aliidiomarina</taxon>
    </lineage>
</organism>
<evidence type="ECO:0000259" key="8">
    <source>
        <dbReference type="Pfam" id="PF01171"/>
    </source>
</evidence>
<evidence type="ECO:0000256" key="6">
    <source>
        <dbReference type="ARBA" id="ARBA00048539"/>
    </source>
</evidence>
<dbReference type="GO" id="GO:0006400">
    <property type="term" value="P:tRNA modification"/>
    <property type="evidence" value="ECO:0007669"/>
    <property type="project" value="UniProtKB-UniRule"/>
</dbReference>
<dbReference type="NCBIfam" id="TIGR02432">
    <property type="entry name" value="lysidine_TilS_N"/>
    <property type="match status" value="1"/>
</dbReference>
<evidence type="ECO:0000256" key="2">
    <source>
        <dbReference type="ARBA" id="ARBA00022598"/>
    </source>
</evidence>
<dbReference type="GO" id="GO:0005524">
    <property type="term" value="F:ATP binding"/>
    <property type="evidence" value="ECO:0007669"/>
    <property type="project" value="UniProtKB-KW"/>
</dbReference>
<feature type="domain" description="tRNA(Ile)-lysidine synthase substrate-binding" evidence="9">
    <location>
        <begin position="253"/>
        <end position="319"/>
    </location>
</feature>
<dbReference type="InterPro" id="IPR012795">
    <property type="entry name" value="tRNA_Ile_lys_synt_N"/>
</dbReference>
<keyword evidence="1 7" id="KW-0963">Cytoplasm</keyword>
<reference evidence="11" key="1">
    <citation type="journal article" date="2018" name="Front. Microbiol.">
        <title>Genome-Based Analysis Reveals the Taxonomy and Diversity of the Family Idiomarinaceae.</title>
        <authorList>
            <person name="Liu Y."/>
            <person name="Lai Q."/>
            <person name="Shao Z."/>
        </authorList>
    </citation>
    <scope>NUCLEOTIDE SEQUENCE [LARGE SCALE GENOMIC DNA]</scope>
    <source>
        <strain evidence="11">GBPy7</strain>
    </source>
</reference>
<dbReference type="GO" id="GO:0032267">
    <property type="term" value="F:tRNA(Ile)-lysidine synthase activity"/>
    <property type="evidence" value="ECO:0007669"/>
    <property type="project" value="UniProtKB-EC"/>
</dbReference>
<dbReference type="InterPro" id="IPR012094">
    <property type="entry name" value="tRNA_Ile_lys_synt"/>
</dbReference>
<comment type="similarity">
    <text evidence="7">Belongs to the tRNA(Ile)-lysidine synthase family.</text>
</comment>
<evidence type="ECO:0000313" key="10">
    <source>
        <dbReference type="EMBL" id="RUO22635.1"/>
    </source>
</evidence>
<dbReference type="Proteomes" id="UP000288395">
    <property type="component" value="Unassembled WGS sequence"/>
</dbReference>
<dbReference type="AlphaFoldDB" id="A0A432W0U2"/>
<evidence type="ECO:0000256" key="7">
    <source>
        <dbReference type="HAMAP-Rule" id="MF_01161"/>
    </source>
</evidence>
<keyword evidence="11" id="KW-1185">Reference proteome</keyword>
<evidence type="ECO:0000256" key="3">
    <source>
        <dbReference type="ARBA" id="ARBA00022694"/>
    </source>
</evidence>
<dbReference type="GO" id="GO:0005737">
    <property type="term" value="C:cytoplasm"/>
    <property type="evidence" value="ECO:0007669"/>
    <property type="project" value="UniProtKB-SubCell"/>
</dbReference>
<dbReference type="OrthoDB" id="9807403at2"/>
<dbReference type="InterPro" id="IPR011063">
    <property type="entry name" value="TilS/TtcA_N"/>
</dbReference>
<feature type="domain" description="tRNA(Ile)-lysidine/2-thiocytidine synthase N-terminal" evidence="8">
    <location>
        <begin position="24"/>
        <end position="203"/>
    </location>
</feature>
<gene>
    <name evidence="7 10" type="primary">tilS</name>
    <name evidence="10" type="ORF">CWE08_05555</name>
</gene>
<dbReference type="RefSeq" id="WP_126766447.1">
    <property type="nucleotide sequence ID" value="NZ_PIPJ01000002.1"/>
</dbReference>
<dbReference type="EC" id="6.3.4.19" evidence="7"/>
<comment type="caution">
    <text evidence="7">Lacks conserved residue(s) required for the propagation of feature annotation.</text>
</comment>
<protein>
    <recommendedName>
        <fullName evidence="7">tRNA(Ile)-lysidine synthase</fullName>
        <ecNumber evidence="7">6.3.4.19</ecNumber>
    </recommendedName>
    <alternativeName>
        <fullName evidence="7">tRNA(Ile)-2-lysyl-cytidine synthase</fullName>
    </alternativeName>
    <alternativeName>
        <fullName evidence="7">tRNA(Ile)-lysidine synthetase</fullName>
    </alternativeName>
</protein>
<dbReference type="EMBL" id="PIPJ01000002">
    <property type="protein sequence ID" value="RUO22635.1"/>
    <property type="molecule type" value="Genomic_DNA"/>
</dbReference>
<accession>A0A432W0U2</accession>
<evidence type="ECO:0000256" key="1">
    <source>
        <dbReference type="ARBA" id="ARBA00022490"/>
    </source>
</evidence>
<keyword evidence="3 7" id="KW-0819">tRNA processing</keyword>
<evidence type="ECO:0000313" key="11">
    <source>
        <dbReference type="Proteomes" id="UP000288395"/>
    </source>
</evidence>
<dbReference type="Pfam" id="PF09179">
    <property type="entry name" value="TilS"/>
    <property type="match status" value="1"/>
</dbReference>
<comment type="subcellular location">
    <subcellularLocation>
        <location evidence="7">Cytoplasm</location>
    </subcellularLocation>
</comment>
<dbReference type="Pfam" id="PF01171">
    <property type="entry name" value="ATP_bind_3"/>
    <property type="match status" value="1"/>
</dbReference>
<proteinExistence type="inferred from homology"/>
<dbReference type="Gene3D" id="1.20.59.20">
    <property type="match status" value="1"/>
</dbReference>
<dbReference type="InterPro" id="IPR014729">
    <property type="entry name" value="Rossmann-like_a/b/a_fold"/>
</dbReference>
<keyword evidence="2 7" id="KW-0436">Ligase</keyword>
<sequence>MVTTDLYPDFAKQLDSLALSPGHQIVVALGGGADSQSVLDLTLRYREEHPEYTYLAIHLDHYFHPDSPKWAEFLRAYCQKSEISAVVEPLAVPSGARLSKEEQGRNARYQRMAELTEDNAVILLGQHRNDQTETFLLQLKRGAGPKGLAAMARESAFVGNRRLFRPLLSITKAEIYAYAHAHGVEWIEDDTNTDTTIERNFLRCEIIPILTARWPQFLDTVARSAQLCAEQTALLDELLQEHLQAQLESDGRLHLQGWWQLSEMRQRALLRAWLQHLSAPIPSFAVLNELTTQIQRSTGGKKVRVQWANIEVYRQQKWLVLKRER</sequence>
<name>A0A432W0U2_9GAMM</name>